<reference evidence="2" key="1">
    <citation type="journal article" date="2014" name="Int. J. Syst. Evol. Microbiol.">
        <title>Complete genome sequence of Corynebacterium casei LMG S-19264T (=DSM 44701T), isolated from a smear-ripened cheese.</title>
        <authorList>
            <consortium name="US DOE Joint Genome Institute (JGI-PGF)"/>
            <person name="Walter F."/>
            <person name="Albersmeier A."/>
            <person name="Kalinowski J."/>
            <person name="Ruckert C."/>
        </authorList>
    </citation>
    <scope>NUCLEOTIDE SEQUENCE</scope>
    <source>
        <strain evidence="2">CGMCC 1.15152</strain>
    </source>
</reference>
<comment type="caution">
    <text evidence="2">The sequence shown here is derived from an EMBL/GenBank/DDBJ whole genome shotgun (WGS) entry which is preliminary data.</text>
</comment>
<name>A0A916Y115_9MICO</name>
<sequence>MAFEYAAAEQVSAAMRFELRETIAHWNRCLDAQDIPGMQELSASGLRIVYEGVSYEGADAAARFAAVHGSTDEVHRRTHVNHLQAWPDGERVRSRSFAMVAQVVPTTSPFGAGTPSVGWVGYTDDVFVFEEGRAVLASREFIRWGGDVLSGFPNVQEVAA</sequence>
<dbReference type="InterPro" id="IPR037401">
    <property type="entry name" value="SnoaL-like"/>
</dbReference>
<dbReference type="SUPFAM" id="SSF54427">
    <property type="entry name" value="NTF2-like"/>
    <property type="match status" value="1"/>
</dbReference>
<dbReference type="Proteomes" id="UP000633205">
    <property type="component" value="Unassembled WGS sequence"/>
</dbReference>
<reference evidence="2" key="2">
    <citation type="submission" date="2020-09" db="EMBL/GenBank/DDBJ databases">
        <authorList>
            <person name="Sun Q."/>
            <person name="Zhou Y."/>
        </authorList>
    </citation>
    <scope>NUCLEOTIDE SEQUENCE</scope>
    <source>
        <strain evidence="2">CGMCC 1.15152</strain>
    </source>
</reference>
<dbReference type="InterPro" id="IPR032710">
    <property type="entry name" value="NTF2-like_dom_sf"/>
</dbReference>
<evidence type="ECO:0000313" key="3">
    <source>
        <dbReference type="Proteomes" id="UP000633205"/>
    </source>
</evidence>
<feature type="domain" description="SnoaL-like" evidence="1">
    <location>
        <begin position="16"/>
        <end position="133"/>
    </location>
</feature>
<dbReference type="Pfam" id="PF13577">
    <property type="entry name" value="SnoaL_4"/>
    <property type="match status" value="1"/>
</dbReference>
<dbReference type="RefSeq" id="WP_188710353.1">
    <property type="nucleotide sequence ID" value="NZ_BMHO01000001.1"/>
</dbReference>
<dbReference type="Gene3D" id="3.10.450.50">
    <property type="match status" value="1"/>
</dbReference>
<keyword evidence="3" id="KW-1185">Reference proteome</keyword>
<protein>
    <recommendedName>
        <fullName evidence="1">SnoaL-like domain-containing protein</fullName>
    </recommendedName>
</protein>
<evidence type="ECO:0000259" key="1">
    <source>
        <dbReference type="Pfam" id="PF13577"/>
    </source>
</evidence>
<accession>A0A916Y115</accession>
<dbReference type="AlphaFoldDB" id="A0A916Y115"/>
<dbReference type="EMBL" id="BMHO01000001">
    <property type="protein sequence ID" value="GGD24681.1"/>
    <property type="molecule type" value="Genomic_DNA"/>
</dbReference>
<organism evidence="2 3">
    <name type="scientific">Microbacterium faecale</name>
    <dbReference type="NCBI Taxonomy" id="1804630"/>
    <lineage>
        <taxon>Bacteria</taxon>
        <taxon>Bacillati</taxon>
        <taxon>Actinomycetota</taxon>
        <taxon>Actinomycetes</taxon>
        <taxon>Micrococcales</taxon>
        <taxon>Microbacteriaceae</taxon>
        <taxon>Microbacterium</taxon>
    </lineage>
</organism>
<evidence type="ECO:0000313" key="2">
    <source>
        <dbReference type="EMBL" id="GGD24681.1"/>
    </source>
</evidence>
<gene>
    <name evidence="2" type="ORF">GCM10010915_00760</name>
</gene>
<proteinExistence type="predicted"/>